<comment type="caution">
    <text evidence="1">The sequence shown here is derived from an EMBL/GenBank/DDBJ whole genome shotgun (WGS) entry which is preliminary data.</text>
</comment>
<accession>A0A7J0BG78</accession>
<proteinExistence type="predicted"/>
<reference evidence="1 2" key="1">
    <citation type="submission" date="2020-05" db="EMBL/GenBank/DDBJ databases">
        <title>Draft genome sequence of Desulfovibrio sp. strain HN2T.</title>
        <authorList>
            <person name="Ueno A."/>
            <person name="Tamazawa S."/>
            <person name="Tamamura S."/>
            <person name="Murakami T."/>
            <person name="Kiyama T."/>
            <person name="Inomata H."/>
            <person name="Amano Y."/>
            <person name="Miyakawa K."/>
            <person name="Tamaki H."/>
            <person name="Naganuma T."/>
            <person name="Kaneko K."/>
        </authorList>
    </citation>
    <scope>NUCLEOTIDE SEQUENCE [LARGE SCALE GENOMIC DNA]</scope>
    <source>
        <strain evidence="1 2">HN2</strain>
    </source>
</reference>
<dbReference type="AlphaFoldDB" id="A0A7J0BG78"/>
<name>A0A7J0BG78_9BACT</name>
<organism evidence="1 2">
    <name type="scientific">Desulfovibrio subterraneus</name>
    <dbReference type="NCBI Taxonomy" id="2718620"/>
    <lineage>
        <taxon>Bacteria</taxon>
        <taxon>Pseudomonadati</taxon>
        <taxon>Thermodesulfobacteriota</taxon>
        <taxon>Desulfovibrionia</taxon>
        <taxon>Desulfovibrionales</taxon>
        <taxon>Desulfovibrionaceae</taxon>
        <taxon>Desulfovibrio</taxon>
    </lineage>
</organism>
<evidence type="ECO:0000313" key="1">
    <source>
        <dbReference type="EMBL" id="GFM32743.1"/>
    </source>
</evidence>
<keyword evidence="2" id="KW-1185">Reference proteome</keyword>
<sequence>MRSVGGQSVPRAVPCLCRTSFVSVRFGFGVQAVCSRVHATARCNAIKHSPVNAITGYKGVPLQQGGQ</sequence>
<evidence type="ECO:0000313" key="2">
    <source>
        <dbReference type="Proteomes" id="UP000503840"/>
    </source>
</evidence>
<dbReference type="Proteomes" id="UP000503840">
    <property type="component" value="Unassembled WGS sequence"/>
</dbReference>
<dbReference type="EMBL" id="BLVO01000012">
    <property type="protein sequence ID" value="GFM32743.1"/>
    <property type="molecule type" value="Genomic_DNA"/>
</dbReference>
<protein>
    <submittedName>
        <fullName evidence="1">Uncharacterized protein</fullName>
    </submittedName>
</protein>
<gene>
    <name evidence="1" type="ORF">DSM101010T_11080</name>
</gene>